<keyword evidence="2" id="KW-1185">Reference proteome</keyword>
<gene>
    <name evidence="1" type="ORF">EPI10_005606</name>
</gene>
<dbReference type="Proteomes" id="UP000325315">
    <property type="component" value="Unassembled WGS sequence"/>
</dbReference>
<dbReference type="AlphaFoldDB" id="A0A5B6WNI0"/>
<accession>A0A5B6WNI0</accession>
<reference evidence="2" key="1">
    <citation type="journal article" date="2019" name="Plant Biotechnol. J.">
        <title>Genome sequencing of the Australian wild diploid species Gossypium australe highlights disease resistance and delayed gland morphogenesis.</title>
        <authorList>
            <person name="Cai Y."/>
            <person name="Cai X."/>
            <person name="Wang Q."/>
            <person name="Wang P."/>
            <person name="Zhang Y."/>
            <person name="Cai C."/>
            <person name="Xu Y."/>
            <person name="Wang K."/>
            <person name="Zhou Z."/>
            <person name="Wang C."/>
            <person name="Geng S."/>
            <person name="Li B."/>
            <person name="Dong Q."/>
            <person name="Hou Y."/>
            <person name="Wang H."/>
            <person name="Ai P."/>
            <person name="Liu Z."/>
            <person name="Yi F."/>
            <person name="Sun M."/>
            <person name="An G."/>
            <person name="Cheng J."/>
            <person name="Zhang Y."/>
            <person name="Shi Q."/>
            <person name="Xie Y."/>
            <person name="Shi X."/>
            <person name="Chang Y."/>
            <person name="Huang F."/>
            <person name="Chen Y."/>
            <person name="Hong S."/>
            <person name="Mi L."/>
            <person name="Sun Q."/>
            <person name="Zhang L."/>
            <person name="Zhou B."/>
            <person name="Peng R."/>
            <person name="Zhang X."/>
            <person name="Liu F."/>
        </authorList>
    </citation>
    <scope>NUCLEOTIDE SEQUENCE [LARGE SCALE GENOMIC DNA]</scope>
    <source>
        <strain evidence="2">cv. PA1801</strain>
    </source>
</reference>
<protein>
    <submittedName>
        <fullName evidence="1">Gag/pol protein</fullName>
    </submittedName>
</protein>
<evidence type="ECO:0000313" key="2">
    <source>
        <dbReference type="Proteomes" id="UP000325315"/>
    </source>
</evidence>
<dbReference type="OrthoDB" id="1645289at2759"/>
<name>A0A5B6WNI0_9ROSI</name>
<dbReference type="EMBL" id="SMMG02000002">
    <property type="protein sequence ID" value="KAA3483429.1"/>
    <property type="molecule type" value="Genomic_DNA"/>
</dbReference>
<evidence type="ECO:0000313" key="1">
    <source>
        <dbReference type="EMBL" id="KAA3483429.1"/>
    </source>
</evidence>
<organism evidence="1 2">
    <name type="scientific">Gossypium australe</name>
    <dbReference type="NCBI Taxonomy" id="47621"/>
    <lineage>
        <taxon>Eukaryota</taxon>
        <taxon>Viridiplantae</taxon>
        <taxon>Streptophyta</taxon>
        <taxon>Embryophyta</taxon>
        <taxon>Tracheophyta</taxon>
        <taxon>Spermatophyta</taxon>
        <taxon>Magnoliopsida</taxon>
        <taxon>eudicotyledons</taxon>
        <taxon>Gunneridae</taxon>
        <taxon>Pentapetalae</taxon>
        <taxon>rosids</taxon>
        <taxon>malvids</taxon>
        <taxon>Malvales</taxon>
        <taxon>Malvaceae</taxon>
        <taxon>Malvoideae</taxon>
        <taxon>Gossypium</taxon>
    </lineage>
</organism>
<proteinExistence type="predicted"/>
<sequence>MVKIYGFEQNADKPCIYKCINDIKATFLVLYVDDILLIQNDVGELSSNKMIVLSQASYIDKVLERFPMNDAKLST</sequence>
<comment type="caution">
    <text evidence="1">The sequence shown here is derived from an EMBL/GenBank/DDBJ whole genome shotgun (WGS) entry which is preliminary data.</text>
</comment>